<reference evidence="2 3" key="1">
    <citation type="journal article" date="2014" name="Genome Biol.">
        <title>Transcriptome and methylome profiling reveals relics of genome dominance in the mesopolyploid Brassica oleracea.</title>
        <authorList>
            <person name="Parkin I.A."/>
            <person name="Koh C."/>
            <person name="Tang H."/>
            <person name="Robinson S.J."/>
            <person name="Kagale S."/>
            <person name="Clarke W.E."/>
            <person name="Town C.D."/>
            <person name="Nixon J."/>
            <person name="Krishnakumar V."/>
            <person name="Bidwell S.L."/>
            <person name="Denoeud F."/>
            <person name="Belcram H."/>
            <person name="Links M.G."/>
            <person name="Just J."/>
            <person name="Clarke C."/>
            <person name="Bender T."/>
            <person name="Huebert T."/>
            <person name="Mason A.S."/>
            <person name="Pires J.C."/>
            <person name="Barker G."/>
            <person name="Moore J."/>
            <person name="Walley P.G."/>
            <person name="Manoli S."/>
            <person name="Batley J."/>
            <person name="Edwards D."/>
            <person name="Nelson M.N."/>
            <person name="Wang X."/>
            <person name="Paterson A.H."/>
            <person name="King G."/>
            <person name="Bancroft I."/>
            <person name="Chalhoub B."/>
            <person name="Sharpe A.G."/>
        </authorList>
    </citation>
    <scope>NUCLEOTIDE SEQUENCE</scope>
    <source>
        <strain evidence="2 3">cv. TO1000</strain>
    </source>
</reference>
<keyword evidence="1" id="KW-0812">Transmembrane</keyword>
<dbReference type="Proteomes" id="UP000032141">
    <property type="component" value="Chromosome C2"/>
</dbReference>
<protein>
    <submittedName>
        <fullName evidence="2">Uncharacterized protein</fullName>
    </submittedName>
</protein>
<dbReference type="EnsemblPlants" id="Bo2g018300.1">
    <property type="protein sequence ID" value="Bo2g018300.1"/>
    <property type="gene ID" value="Bo2g018300"/>
</dbReference>
<organism evidence="2 3">
    <name type="scientific">Brassica oleracea var. oleracea</name>
    <dbReference type="NCBI Taxonomy" id="109376"/>
    <lineage>
        <taxon>Eukaryota</taxon>
        <taxon>Viridiplantae</taxon>
        <taxon>Streptophyta</taxon>
        <taxon>Embryophyta</taxon>
        <taxon>Tracheophyta</taxon>
        <taxon>Spermatophyta</taxon>
        <taxon>Magnoliopsida</taxon>
        <taxon>eudicotyledons</taxon>
        <taxon>Gunneridae</taxon>
        <taxon>Pentapetalae</taxon>
        <taxon>rosids</taxon>
        <taxon>malvids</taxon>
        <taxon>Brassicales</taxon>
        <taxon>Brassicaceae</taxon>
        <taxon>Brassiceae</taxon>
        <taxon>Brassica</taxon>
    </lineage>
</organism>
<sequence length="165" mass="17845">MIVLDSRDSSRSPPGSYIFPNELGQTRSTFPELFSLDDPKSPIDDKAVGFAGYKDVCTRPPCLRLQGAEISALGRGFAEELGLHFSSAMNSVRSMSRSDLIGLWLLGAIWAFGLLPLSGFGLLSLLSLETETTKDQRTGHHVGHRKRSSVSDVGIPHVNFSVAGI</sequence>
<keyword evidence="3" id="KW-1185">Reference proteome</keyword>
<dbReference type="Gramene" id="Bo2g018300.1">
    <property type="protein sequence ID" value="Bo2g018300.1"/>
    <property type="gene ID" value="Bo2g018300"/>
</dbReference>
<evidence type="ECO:0000313" key="3">
    <source>
        <dbReference type="Proteomes" id="UP000032141"/>
    </source>
</evidence>
<reference evidence="2" key="2">
    <citation type="submission" date="2015-03" db="UniProtKB">
        <authorList>
            <consortium name="EnsemblPlants"/>
        </authorList>
    </citation>
    <scope>IDENTIFICATION</scope>
</reference>
<keyword evidence="1" id="KW-0472">Membrane</keyword>
<proteinExistence type="predicted"/>
<name>A0A0D3AK00_BRAOL</name>
<evidence type="ECO:0000313" key="2">
    <source>
        <dbReference type="EnsemblPlants" id="Bo2g018300.1"/>
    </source>
</evidence>
<evidence type="ECO:0000256" key="1">
    <source>
        <dbReference type="SAM" id="Phobius"/>
    </source>
</evidence>
<feature type="transmembrane region" description="Helical" evidence="1">
    <location>
        <begin position="103"/>
        <end position="128"/>
    </location>
</feature>
<accession>A0A0D3AK00</accession>
<dbReference type="AlphaFoldDB" id="A0A0D3AK00"/>
<dbReference type="HOGENOM" id="CLU_1613108_0_0_1"/>
<keyword evidence="1" id="KW-1133">Transmembrane helix</keyword>